<dbReference type="InterPro" id="IPR042100">
    <property type="entry name" value="Bug_dom1"/>
</dbReference>
<gene>
    <name evidence="3" type="ORF">AOC25_07960</name>
</gene>
<proteinExistence type="inferred from homology"/>
<feature type="chain" id="PRO_5042064022" description="LacI family transcriptional regulator" evidence="2">
    <location>
        <begin position="25"/>
        <end position="315"/>
    </location>
</feature>
<dbReference type="Proteomes" id="UP000182060">
    <property type="component" value="Chromosome"/>
</dbReference>
<dbReference type="PANTHER" id="PTHR42928:SF5">
    <property type="entry name" value="BLR1237 PROTEIN"/>
    <property type="match status" value="1"/>
</dbReference>
<sequence>MKRYLFWIFPLLVLLPLNPLTAMAADVFPAKSVKVIVPFPPGGGADTLIRLLAPSVGDIWKQALIIENRPGASGLIGAEAVAQSPADGYTLLMGSTAAVTERNIAQFSPVALVSASPYVVTVSPALNITSIKALIAYAKANPGQVRYGSSGPGSASHLAGELFASMAGVSMLHVPYKGTGQALTDLLAGHIDLMFAPAQTVMPQIESGKLLALAQTGLKRSEALPNIPTVADSGLPGYSAVGWFGLFAPAKTPKVVTQKINQTVMAVLAQEKVRKAMLERGSDPAHGSPEDFAAFLRLDQAKWAKLIKENKVAVQ</sequence>
<protein>
    <recommendedName>
        <fullName evidence="5">LacI family transcriptional regulator</fullName>
    </recommendedName>
</protein>
<keyword evidence="2" id="KW-0732">Signal</keyword>
<organism evidence="3 4">
    <name type="scientific">Polynucleobacter asymbioticus</name>
    <dbReference type="NCBI Taxonomy" id="576611"/>
    <lineage>
        <taxon>Bacteria</taxon>
        <taxon>Pseudomonadati</taxon>
        <taxon>Pseudomonadota</taxon>
        <taxon>Betaproteobacteria</taxon>
        <taxon>Burkholderiales</taxon>
        <taxon>Burkholderiaceae</taxon>
        <taxon>Polynucleobacter</taxon>
    </lineage>
</organism>
<name>A0AAC9NIM8_9BURK</name>
<dbReference type="InterPro" id="IPR005064">
    <property type="entry name" value="BUG"/>
</dbReference>
<evidence type="ECO:0000256" key="1">
    <source>
        <dbReference type="ARBA" id="ARBA00006987"/>
    </source>
</evidence>
<dbReference type="AlphaFoldDB" id="A0AAC9NIM8"/>
<feature type="signal peptide" evidence="2">
    <location>
        <begin position="1"/>
        <end position="24"/>
    </location>
</feature>
<evidence type="ECO:0000313" key="4">
    <source>
        <dbReference type="Proteomes" id="UP000182060"/>
    </source>
</evidence>
<dbReference type="Gene3D" id="3.40.190.10">
    <property type="entry name" value="Periplasmic binding protein-like II"/>
    <property type="match status" value="1"/>
</dbReference>
<accession>A0AAC9NIM8</accession>
<dbReference type="Pfam" id="PF03401">
    <property type="entry name" value="TctC"/>
    <property type="match status" value="1"/>
</dbReference>
<dbReference type="SUPFAM" id="SSF53850">
    <property type="entry name" value="Periplasmic binding protein-like II"/>
    <property type="match status" value="1"/>
</dbReference>
<evidence type="ECO:0000313" key="3">
    <source>
        <dbReference type="EMBL" id="APC01558.1"/>
    </source>
</evidence>
<dbReference type="Gene3D" id="3.40.190.150">
    <property type="entry name" value="Bordetella uptake gene, domain 1"/>
    <property type="match status" value="1"/>
</dbReference>
<dbReference type="PIRSF" id="PIRSF017082">
    <property type="entry name" value="YflP"/>
    <property type="match status" value="1"/>
</dbReference>
<dbReference type="RefSeq" id="WP_071539504.1">
    <property type="nucleotide sequence ID" value="NZ_CP015016.1"/>
</dbReference>
<evidence type="ECO:0000256" key="2">
    <source>
        <dbReference type="SAM" id="SignalP"/>
    </source>
</evidence>
<dbReference type="PANTHER" id="PTHR42928">
    <property type="entry name" value="TRICARBOXYLATE-BINDING PROTEIN"/>
    <property type="match status" value="1"/>
</dbReference>
<evidence type="ECO:0008006" key="5">
    <source>
        <dbReference type="Google" id="ProtNLM"/>
    </source>
</evidence>
<dbReference type="CDD" id="cd13578">
    <property type="entry name" value="PBP2_Bug27"/>
    <property type="match status" value="1"/>
</dbReference>
<dbReference type="EMBL" id="CP015017">
    <property type="protein sequence ID" value="APC01558.1"/>
    <property type="molecule type" value="Genomic_DNA"/>
</dbReference>
<comment type="similarity">
    <text evidence="1">Belongs to the UPF0065 (bug) family.</text>
</comment>
<reference evidence="3" key="1">
    <citation type="journal article" date="2017" name="Appl. Environ. Microbiol.">
        <title>Microdiversification of a pelagic Polynucleobacter species is mainly driven by acquisition of genomic islands from a partially interspecific gene pool.</title>
        <authorList>
            <person name="Hoetzinger M."/>
            <person name="Hahn M.W."/>
            <person name="Jezberova J."/>
            <person name="Schmidt J."/>
            <person name="Koll U."/>
        </authorList>
    </citation>
    <scope>NUCLEOTIDE SEQUENCE</scope>
    <source>
        <strain evidence="3">MWH-RechtKol4</strain>
    </source>
</reference>